<gene>
    <name evidence="8" type="ORF">CAMP_LOCUS7404</name>
</gene>
<evidence type="ECO:0000256" key="2">
    <source>
        <dbReference type="ARBA" id="ARBA00007332"/>
    </source>
</evidence>
<feature type="transmembrane region" description="Helical" evidence="6">
    <location>
        <begin position="96"/>
        <end position="117"/>
    </location>
</feature>
<feature type="transmembrane region" description="Helical" evidence="6">
    <location>
        <begin position="129"/>
        <end position="149"/>
    </location>
</feature>
<evidence type="ECO:0000256" key="5">
    <source>
        <dbReference type="ARBA" id="ARBA00023136"/>
    </source>
</evidence>
<organism evidence="8 9">
    <name type="scientific">Caenorhabditis angaria</name>
    <dbReference type="NCBI Taxonomy" id="860376"/>
    <lineage>
        <taxon>Eukaryota</taxon>
        <taxon>Metazoa</taxon>
        <taxon>Ecdysozoa</taxon>
        <taxon>Nematoda</taxon>
        <taxon>Chromadorea</taxon>
        <taxon>Rhabditida</taxon>
        <taxon>Rhabditina</taxon>
        <taxon>Rhabditomorpha</taxon>
        <taxon>Rhabditoidea</taxon>
        <taxon>Rhabditidae</taxon>
        <taxon>Peloderinae</taxon>
        <taxon>Caenorhabditis</taxon>
    </lineage>
</organism>
<dbReference type="GO" id="GO:0005783">
    <property type="term" value="C:endoplasmic reticulum"/>
    <property type="evidence" value="ECO:0007669"/>
    <property type="project" value="TreeGrafter"/>
</dbReference>
<comment type="similarity">
    <text evidence="2">Belongs to the TMEM129 family.</text>
</comment>
<reference evidence="8" key="1">
    <citation type="submission" date="2022-11" db="EMBL/GenBank/DDBJ databases">
        <authorList>
            <person name="Kikuchi T."/>
        </authorList>
    </citation>
    <scope>NUCLEOTIDE SEQUENCE</scope>
    <source>
        <strain evidence="8">PS1010</strain>
    </source>
</reference>
<dbReference type="OrthoDB" id="10055027at2759"/>
<dbReference type="Pfam" id="PF10272">
    <property type="entry name" value="Tmpp129"/>
    <property type="match status" value="1"/>
</dbReference>
<name>A0A9P1IFL2_9PELO</name>
<feature type="chain" id="PRO_5040238755" description="RING-type domain-containing protein" evidence="7">
    <location>
        <begin position="23"/>
        <end position="375"/>
    </location>
</feature>
<accession>A0A9P1IFL2</accession>
<dbReference type="PANTHER" id="PTHR31322">
    <property type="entry name" value="E3 UBIQUITIN-PROTEIN LIGASE TM129"/>
    <property type="match status" value="1"/>
</dbReference>
<dbReference type="Proteomes" id="UP001152747">
    <property type="component" value="Unassembled WGS sequence"/>
</dbReference>
<proteinExistence type="inferred from homology"/>
<feature type="transmembrane region" description="Helical" evidence="6">
    <location>
        <begin position="32"/>
        <end position="49"/>
    </location>
</feature>
<dbReference type="GO" id="GO:0061630">
    <property type="term" value="F:ubiquitin protein ligase activity"/>
    <property type="evidence" value="ECO:0007669"/>
    <property type="project" value="InterPro"/>
</dbReference>
<comment type="subcellular location">
    <subcellularLocation>
        <location evidence="1">Membrane</location>
        <topology evidence="1">Multi-pass membrane protein</topology>
    </subcellularLocation>
</comment>
<keyword evidence="7" id="KW-0732">Signal</keyword>
<keyword evidence="9" id="KW-1185">Reference proteome</keyword>
<evidence type="ECO:0000256" key="4">
    <source>
        <dbReference type="ARBA" id="ARBA00022989"/>
    </source>
</evidence>
<comment type="caution">
    <text evidence="8">The sequence shown here is derived from an EMBL/GenBank/DDBJ whole genome shotgun (WGS) entry which is preliminary data.</text>
</comment>
<dbReference type="GO" id="GO:0016567">
    <property type="term" value="P:protein ubiquitination"/>
    <property type="evidence" value="ECO:0007669"/>
    <property type="project" value="InterPro"/>
</dbReference>
<dbReference type="InterPro" id="IPR018801">
    <property type="entry name" value="TM129"/>
</dbReference>
<evidence type="ECO:0000256" key="1">
    <source>
        <dbReference type="ARBA" id="ARBA00004141"/>
    </source>
</evidence>
<keyword evidence="4 6" id="KW-1133">Transmembrane helix</keyword>
<evidence type="ECO:0000313" key="8">
    <source>
        <dbReference type="EMBL" id="CAI5444767.1"/>
    </source>
</evidence>
<keyword evidence="3 6" id="KW-0812">Transmembrane</keyword>
<evidence type="ECO:0000256" key="7">
    <source>
        <dbReference type="SAM" id="SignalP"/>
    </source>
</evidence>
<dbReference type="AlphaFoldDB" id="A0A9P1IFL2"/>
<evidence type="ECO:0000256" key="6">
    <source>
        <dbReference type="SAM" id="Phobius"/>
    </source>
</evidence>
<dbReference type="GO" id="GO:0016020">
    <property type="term" value="C:membrane"/>
    <property type="evidence" value="ECO:0007669"/>
    <property type="project" value="UniProtKB-SubCell"/>
</dbReference>
<dbReference type="EMBL" id="CANHGI010000003">
    <property type="protein sequence ID" value="CAI5444767.1"/>
    <property type="molecule type" value="Genomic_DNA"/>
</dbReference>
<evidence type="ECO:0000313" key="9">
    <source>
        <dbReference type="Proteomes" id="UP001152747"/>
    </source>
</evidence>
<protein>
    <recommendedName>
        <fullName evidence="10">RING-type domain-containing protein</fullName>
    </recommendedName>
</protein>
<sequence>MSGNRKLWTIVLLIFTLTIFSADFEEQLSIDQILVHLAVINLFLVLLIYPPDVFITALDFNLEGIIRCFWTSENTTNSENSLEYICFRIRGYKSSIFLFPLANSAYFIYGNLFFSGISQRFPEFLDFSGIFEIVFGASLIGIIAYYCWISKIQKYSDFRWNSSTEFRRILSKTLNKTIVITDEYFIYFTNFSLEIHENKSTQIEVCHVANLIIPENREEDQEQEQVIRVKINENLEFSMRSQIFREIQNLNRIRMICSDFWRQKIVASISDRFIEAFKDRIQENPPIFDEKFEKEACFGCGDEKIEKKVVIRKNCDFSCENCKCAPLWCVSCMARIFMAKQDRSEKSRWLFGFSNCPTCRKKFCAQDVRITNFQE</sequence>
<keyword evidence="5 6" id="KW-0472">Membrane</keyword>
<dbReference type="PANTHER" id="PTHR31322:SF2">
    <property type="entry name" value="E3 UBIQUITIN-PROTEIN LIGASE TM129"/>
    <property type="match status" value="1"/>
</dbReference>
<feature type="signal peptide" evidence="7">
    <location>
        <begin position="1"/>
        <end position="22"/>
    </location>
</feature>
<evidence type="ECO:0008006" key="10">
    <source>
        <dbReference type="Google" id="ProtNLM"/>
    </source>
</evidence>
<evidence type="ECO:0000256" key="3">
    <source>
        <dbReference type="ARBA" id="ARBA00022692"/>
    </source>
</evidence>